<comment type="caution">
    <text evidence="1">The sequence shown here is derived from an EMBL/GenBank/DDBJ whole genome shotgun (WGS) entry which is preliminary data.</text>
</comment>
<dbReference type="EMBL" id="WJQU01000001">
    <property type="protein sequence ID" value="KAJ6647688.1"/>
    <property type="molecule type" value="Genomic_DNA"/>
</dbReference>
<gene>
    <name evidence="1" type="ORF">Bhyg_02911</name>
</gene>
<accession>A0A9Q0NCC1</accession>
<sequence>MSDYEAATRKALREVFPKARLTGRYFHYVQAIVKKFKKFGISDDENFEGVREDICALALLPNDKIMEGFEIINKGIKHSDRWTRFAAYWKRTWSTANISVYGLVHRTNNYAETLNKTLNILVKSRHPNIWTL</sequence>
<proteinExistence type="predicted"/>
<name>A0A9Q0NCC1_9DIPT</name>
<evidence type="ECO:0008006" key="3">
    <source>
        <dbReference type="Google" id="ProtNLM"/>
    </source>
</evidence>
<evidence type="ECO:0000313" key="2">
    <source>
        <dbReference type="Proteomes" id="UP001151699"/>
    </source>
</evidence>
<dbReference type="AlphaFoldDB" id="A0A9Q0NCC1"/>
<protein>
    <recommendedName>
        <fullName evidence="3">MULE transposase domain-containing protein</fullName>
    </recommendedName>
</protein>
<organism evidence="1 2">
    <name type="scientific">Pseudolycoriella hygida</name>
    <dbReference type="NCBI Taxonomy" id="35572"/>
    <lineage>
        <taxon>Eukaryota</taxon>
        <taxon>Metazoa</taxon>
        <taxon>Ecdysozoa</taxon>
        <taxon>Arthropoda</taxon>
        <taxon>Hexapoda</taxon>
        <taxon>Insecta</taxon>
        <taxon>Pterygota</taxon>
        <taxon>Neoptera</taxon>
        <taxon>Endopterygota</taxon>
        <taxon>Diptera</taxon>
        <taxon>Nematocera</taxon>
        <taxon>Sciaroidea</taxon>
        <taxon>Sciaridae</taxon>
        <taxon>Pseudolycoriella</taxon>
    </lineage>
</organism>
<reference evidence="1" key="1">
    <citation type="submission" date="2022-07" db="EMBL/GenBank/DDBJ databases">
        <authorList>
            <person name="Trinca V."/>
            <person name="Uliana J.V.C."/>
            <person name="Torres T.T."/>
            <person name="Ward R.J."/>
            <person name="Monesi N."/>
        </authorList>
    </citation>
    <scope>NUCLEOTIDE SEQUENCE</scope>
    <source>
        <strain evidence="1">HSMRA1968</strain>
        <tissue evidence="1">Whole embryos</tissue>
    </source>
</reference>
<dbReference type="OrthoDB" id="7553104at2759"/>
<feature type="non-terminal residue" evidence="1">
    <location>
        <position position="1"/>
    </location>
</feature>
<dbReference type="Proteomes" id="UP001151699">
    <property type="component" value="Chromosome A"/>
</dbReference>
<keyword evidence="2" id="KW-1185">Reference proteome</keyword>
<evidence type="ECO:0000313" key="1">
    <source>
        <dbReference type="EMBL" id="KAJ6647688.1"/>
    </source>
</evidence>